<feature type="coiled-coil region" evidence="1">
    <location>
        <begin position="346"/>
        <end position="403"/>
    </location>
</feature>
<evidence type="ECO:0000313" key="3">
    <source>
        <dbReference type="Proteomes" id="UP000050640"/>
    </source>
</evidence>
<evidence type="ECO:0000313" key="4">
    <source>
        <dbReference type="WBParaSite" id="EEL_0000856501-mRNA-1"/>
    </source>
</evidence>
<feature type="coiled-coil region" evidence="1">
    <location>
        <begin position="264"/>
        <end position="312"/>
    </location>
</feature>
<feature type="compositionally biased region" description="Basic and acidic residues" evidence="2">
    <location>
        <begin position="555"/>
        <end position="564"/>
    </location>
</feature>
<feature type="region of interest" description="Disordered" evidence="2">
    <location>
        <begin position="621"/>
        <end position="647"/>
    </location>
</feature>
<feature type="region of interest" description="Disordered" evidence="2">
    <location>
        <begin position="488"/>
        <end position="565"/>
    </location>
</feature>
<organism evidence="3 4">
    <name type="scientific">Elaeophora elaphi</name>
    <dbReference type="NCBI Taxonomy" id="1147741"/>
    <lineage>
        <taxon>Eukaryota</taxon>
        <taxon>Metazoa</taxon>
        <taxon>Ecdysozoa</taxon>
        <taxon>Nematoda</taxon>
        <taxon>Chromadorea</taxon>
        <taxon>Rhabditida</taxon>
        <taxon>Spirurina</taxon>
        <taxon>Spiruromorpha</taxon>
        <taxon>Filarioidea</taxon>
        <taxon>Onchocercidae</taxon>
        <taxon>Elaeophora</taxon>
    </lineage>
</organism>
<sequence length="692" mass="78944">MATKKKVEMEATLMSSSNSLDKLCIQYDQEMADIEVDLEIHDKLIKLMRENRALNQQQLLSIQKNTEQTEKELQLLDEKTNELVQSTNLQGEKIEELKRVQQRIMNGISDAQHCLVGAQNTVRDDLERLHSTERETQKFLESNMISPNFSSVASKLRNCEKIFSLTVQESIDHLASVKSIADEANHLEILEKGLEEMRLDASNLEGEIGEIDAQCSACHEKIVKLNEEQTAEKQRRSVISEKYKQRKRRVAELMRNLSIRKNDKKLLSESMNSKEQELNKNKERFEKKSAGAAAIQQEVDTIKDELAKLEDIIKFEHVMHEQKVQEIKETGEANICATKSVLMTLREKESKKLMQIQQARDDLNKKSELEAHKKINEEMERNLEQLKQEKSQLQIELDEKESRRNAQLSGINSMKNEFQENKLEASKKHEFLMGEVKRMSEQILSLQHKIAEEERRLKAQRNAVERQLNMMVVSKSIGTLIRSALEKDGKSRQDGAEAAHGSQAKGCTAQQSQGAEVDKVMEKDEESAKDDKPEISGNEEVTVQKTDPWKLPSKTKPEENEKTKSTFIVSEVKEPLLAAKKSEKRGETQMLIAEQKELKLSQPVTKYKSLRHDLVKKNAVSDTPVTASGSSKIGSQAHKKLEQKKEQTAHTKLLLHNGFSSDYPMTLFDSDISASTIKPMCASTPLLHKYPF</sequence>
<evidence type="ECO:0000256" key="1">
    <source>
        <dbReference type="SAM" id="Coils"/>
    </source>
</evidence>
<accession>A0A158Q8S1</accession>
<name>A0A158Q8S1_9BILA</name>
<dbReference type="WBParaSite" id="EEL_0000856501-mRNA-1">
    <property type="protein sequence ID" value="EEL_0000856501-mRNA-1"/>
    <property type="gene ID" value="EEL_0000856501"/>
</dbReference>
<keyword evidence="3" id="KW-1185">Reference proteome</keyword>
<proteinExistence type="predicted"/>
<feature type="coiled-coil region" evidence="1">
    <location>
        <begin position="187"/>
        <end position="214"/>
    </location>
</feature>
<feature type="compositionally biased region" description="Polar residues" evidence="2">
    <location>
        <begin position="621"/>
        <end position="634"/>
    </location>
</feature>
<feature type="coiled-coil region" evidence="1">
    <location>
        <begin position="436"/>
        <end position="470"/>
    </location>
</feature>
<protein>
    <submittedName>
        <fullName evidence="4">HMMR_C domain-containing protein</fullName>
    </submittedName>
</protein>
<dbReference type="STRING" id="1147741.A0A158Q8S1"/>
<evidence type="ECO:0000256" key="2">
    <source>
        <dbReference type="SAM" id="MobiDB-lite"/>
    </source>
</evidence>
<dbReference type="AlphaFoldDB" id="A0A158Q8S1"/>
<feature type="compositionally biased region" description="Basic and acidic residues" evidence="2">
    <location>
        <begin position="488"/>
        <end position="497"/>
    </location>
</feature>
<reference evidence="4" key="1">
    <citation type="submission" date="2016-04" db="UniProtKB">
        <authorList>
            <consortium name="WormBaseParasite"/>
        </authorList>
    </citation>
    <scope>IDENTIFICATION</scope>
</reference>
<dbReference type="Proteomes" id="UP000050640">
    <property type="component" value="Unplaced"/>
</dbReference>
<keyword evidence="1" id="KW-0175">Coiled coil</keyword>